<evidence type="ECO:0000313" key="2">
    <source>
        <dbReference type="EMBL" id="CDW98550.1"/>
    </source>
</evidence>
<organism evidence="2 3">
    <name type="scientific">Sporisorium scitamineum</name>
    <dbReference type="NCBI Taxonomy" id="49012"/>
    <lineage>
        <taxon>Eukaryota</taxon>
        <taxon>Fungi</taxon>
        <taxon>Dikarya</taxon>
        <taxon>Basidiomycota</taxon>
        <taxon>Ustilaginomycotina</taxon>
        <taxon>Ustilaginomycetes</taxon>
        <taxon>Ustilaginales</taxon>
        <taxon>Ustilaginaceae</taxon>
        <taxon>Sporisorium</taxon>
    </lineage>
</organism>
<name>A0A0F7SBV7_9BASI</name>
<feature type="non-terminal residue" evidence="2">
    <location>
        <position position="159"/>
    </location>
</feature>
<dbReference type="STRING" id="49012.A0A0F7SBV7"/>
<reference evidence="3" key="1">
    <citation type="submission" date="2014-06" db="EMBL/GenBank/DDBJ databases">
        <authorList>
            <person name="Berkman P.J."/>
        </authorList>
    </citation>
    <scope>NUCLEOTIDE SEQUENCE [LARGE SCALE GENOMIC DNA]</scope>
</reference>
<protein>
    <submittedName>
        <fullName evidence="2">Uncharacterized protein</fullName>
    </submittedName>
</protein>
<feature type="compositionally biased region" description="Acidic residues" evidence="1">
    <location>
        <begin position="135"/>
        <end position="159"/>
    </location>
</feature>
<evidence type="ECO:0000313" key="3">
    <source>
        <dbReference type="Proteomes" id="UP000242770"/>
    </source>
</evidence>
<feature type="compositionally biased region" description="Polar residues" evidence="1">
    <location>
        <begin position="21"/>
        <end position="35"/>
    </location>
</feature>
<feature type="region of interest" description="Disordered" evidence="1">
    <location>
        <begin position="1"/>
        <end position="159"/>
    </location>
</feature>
<dbReference type="EMBL" id="CCFA01003490">
    <property type="protein sequence ID" value="CDW98550.1"/>
    <property type="molecule type" value="Genomic_DNA"/>
</dbReference>
<keyword evidence="3" id="KW-1185">Reference proteome</keyword>
<gene>
    <name evidence="2" type="primary">SSCI57920.1</name>
</gene>
<feature type="compositionally biased region" description="Polar residues" evidence="1">
    <location>
        <begin position="92"/>
        <end position="102"/>
    </location>
</feature>
<feature type="compositionally biased region" description="Low complexity" evidence="1">
    <location>
        <begin position="76"/>
        <end position="91"/>
    </location>
</feature>
<proteinExistence type="predicted"/>
<dbReference type="AlphaFoldDB" id="A0A0F7SBV7"/>
<dbReference type="Proteomes" id="UP000242770">
    <property type="component" value="Unassembled WGS sequence"/>
</dbReference>
<sequence>MTSLPYKTAEQMDVADIPLANMQTPRQQGASTESLSGPPPAHFLHHHRMDDPNYYQGLDAGNQAGYDQLRQRHNDNASPSGSGSNADSSNATKNGWDTNQDTLIDRTNRPTKIGLPTHHDVFEPPHAPFASSDAINDESEDFDWDTSSENDDDDDGDNR</sequence>
<evidence type="ECO:0000256" key="1">
    <source>
        <dbReference type="SAM" id="MobiDB-lite"/>
    </source>
</evidence>
<accession>A0A0F7SBV7</accession>